<reference evidence="2" key="1">
    <citation type="submission" date="2022-01" db="EMBL/GenBank/DDBJ databases">
        <authorList>
            <person name="King R."/>
        </authorList>
    </citation>
    <scope>NUCLEOTIDE SEQUENCE</scope>
</reference>
<dbReference type="AlphaFoldDB" id="A0A9N9WR84"/>
<dbReference type="InterPro" id="IPR015897">
    <property type="entry name" value="CHK_kinase-like"/>
</dbReference>
<name>A0A9N9WR84_9DIPT</name>
<feature type="domain" description="CHK kinase-like" evidence="1">
    <location>
        <begin position="140"/>
        <end position="337"/>
    </location>
</feature>
<sequence length="803" mass="94930">MSISRDQHSREFLSSEIIDDEFFNSIIEKKLNVSRESIKINHVMLSSVTNKNDNYMSNVYQATIKVALLNSNESMTLSIIFKVLLPIFQEFKKFDVFTRECFMYADMIPSFEKIWLDEANEVVEFAPKCLKSQESPYEIIVLDDLKANGYQMMDRRVGLTLNQTKLALRKLAKFHAASAVRYQRNGTVQNFLDRKLSVTPENKSNINQFEKRWIADYHGFLETLKTYRDCNYYVDKIAEWNQLQLSRHSLVVVNPMKCGMVVLTHGDYWLNNLMFKFNESNEAEDVQILDFQSSYWGTPSLDLHYFLISSVHDDIKVEYYDEFIEHYHDKFVESLLKLGYDQYIPTLDDLYEDLLDKSQMVAVSLLFILFITKYDSEEEINMEYIITECQKEREFYTRIYGNETFKKALKLWLPFLDELLLMPANAKNEGYMSNVYRVKIKIEILDTKERLNVDVVLKVLLAIYEIFGKFGIFEKECLMYEDVILNLEKMWLEKTSEIIQFAPKCLKIEASSYEIIVLEDLKSIGYKMMDRKIGLTVDQTKLALTKLAKFHAVSAMKYQAEGISQDCLERTKSITPEMKRPEMEKLGITLIQLYQAFIDNLRKYGNCDEYADKISCWDQNKILHYWIKVVEPMKCGMVVLTHGDYWLNNLMFKFNEFNEAEDVQILDFQSSYWGTPSLDLHYFLISSVHDDIKVEYYDEFIEHYHDKFVESLEKLGYDQYIPTLDDLYEDLLEKSEMVAMSMFYVLLSAKYESTQEFDLDYLTLNDEKDPEFFDRTYGNETYKKAIQAWLPLFEERGYLDKML</sequence>
<evidence type="ECO:0000259" key="1">
    <source>
        <dbReference type="SMART" id="SM00587"/>
    </source>
</evidence>
<dbReference type="OrthoDB" id="191037at2759"/>
<dbReference type="InterPro" id="IPR004119">
    <property type="entry name" value="EcKL"/>
</dbReference>
<keyword evidence="3" id="KW-1185">Reference proteome</keyword>
<accession>A0A9N9WR84</accession>
<organism evidence="2 3">
    <name type="scientific">Chironomus riparius</name>
    <dbReference type="NCBI Taxonomy" id="315576"/>
    <lineage>
        <taxon>Eukaryota</taxon>
        <taxon>Metazoa</taxon>
        <taxon>Ecdysozoa</taxon>
        <taxon>Arthropoda</taxon>
        <taxon>Hexapoda</taxon>
        <taxon>Insecta</taxon>
        <taxon>Pterygota</taxon>
        <taxon>Neoptera</taxon>
        <taxon>Endopterygota</taxon>
        <taxon>Diptera</taxon>
        <taxon>Nematocera</taxon>
        <taxon>Chironomoidea</taxon>
        <taxon>Chironomidae</taxon>
        <taxon>Chironominae</taxon>
        <taxon>Chironomus</taxon>
    </lineage>
</organism>
<feature type="domain" description="CHK kinase-like" evidence="1">
    <location>
        <begin position="516"/>
        <end position="714"/>
    </location>
</feature>
<gene>
    <name evidence="2" type="ORF">CHIRRI_LOCUS4943</name>
</gene>
<evidence type="ECO:0000313" key="2">
    <source>
        <dbReference type="EMBL" id="CAG9802027.1"/>
    </source>
</evidence>
<dbReference type="Proteomes" id="UP001153620">
    <property type="component" value="Chromosome 2"/>
</dbReference>
<reference evidence="2" key="2">
    <citation type="submission" date="2022-10" db="EMBL/GenBank/DDBJ databases">
        <authorList>
            <consortium name="ENA_rothamsted_submissions"/>
            <consortium name="culmorum"/>
            <person name="King R."/>
        </authorList>
    </citation>
    <scope>NUCLEOTIDE SEQUENCE</scope>
</reference>
<dbReference type="SMART" id="SM00587">
    <property type="entry name" value="CHK"/>
    <property type="match status" value="2"/>
</dbReference>
<dbReference type="PANTHER" id="PTHR11012:SF56">
    <property type="entry name" value="CHK KINASE-LIKE DOMAIN-CONTAINING PROTEIN-RELATED"/>
    <property type="match status" value="1"/>
</dbReference>
<protein>
    <recommendedName>
        <fullName evidence="1">CHK kinase-like domain-containing protein</fullName>
    </recommendedName>
</protein>
<proteinExistence type="predicted"/>
<evidence type="ECO:0000313" key="3">
    <source>
        <dbReference type="Proteomes" id="UP001153620"/>
    </source>
</evidence>
<dbReference type="Pfam" id="PF02958">
    <property type="entry name" value="EcKL"/>
    <property type="match status" value="2"/>
</dbReference>
<dbReference type="InterPro" id="IPR011009">
    <property type="entry name" value="Kinase-like_dom_sf"/>
</dbReference>
<dbReference type="PANTHER" id="PTHR11012">
    <property type="entry name" value="PROTEIN KINASE-LIKE DOMAIN-CONTAINING"/>
    <property type="match status" value="1"/>
</dbReference>
<dbReference type="Gene3D" id="3.90.1200.10">
    <property type="match status" value="2"/>
</dbReference>
<dbReference type="EMBL" id="OU895878">
    <property type="protein sequence ID" value="CAG9802027.1"/>
    <property type="molecule type" value="Genomic_DNA"/>
</dbReference>
<dbReference type="SUPFAM" id="SSF56112">
    <property type="entry name" value="Protein kinase-like (PK-like)"/>
    <property type="match status" value="2"/>
</dbReference>